<dbReference type="PANTHER" id="PTHR47331">
    <property type="entry name" value="PHD-TYPE DOMAIN-CONTAINING PROTEIN"/>
    <property type="match status" value="1"/>
</dbReference>
<dbReference type="AlphaFoldDB" id="A0A4C1XZ82"/>
<dbReference type="InterPro" id="IPR043502">
    <property type="entry name" value="DNA/RNA_pol_sf"/>
</dbReference>
<dbReference type="Gene3D" id="2.40.70.10">
    <property type="entry name" value="Acid Proteases"/>
    <property type="match status" value="1"/>
</dbReference>
<organism evidence="2 3">
    <name type="scientific">Eumeta variegata</name>
    <name type="common">Bagworm moth</name>
    <name type="synonym">Eumeta japonica</name>
    <dbReference type="NCBI Taxonomy" id="151549"/>
    <lineage>
        <taxon>Eukaryota</taxon>
        <taxon>Metazoa</taxon>
        <taxon>Ecdysozoa</taxon>
        <taxon>Arthropoda</taxon>
        <taxon>Hexapoda</taxon>
        <taxon>Insecta</taxon>
        <taxon>Pterygota</taxon>
        <taxon>Neoptera</taxon>
        <taxon>Endopterygota</taxon>
        <taxon>Lepidoptera</taxon>
        <taxon>Glossata</taxon>
        <taxon>Ditrysia</taxon>
        <taxon>Tineoidea</taxon>
        <taxon>Psychidae</taxon>
        <taxon>Oiketicinae</taxon>
        <taxon>Eumeta</taxon>
    </lineage>
</organism>
<evidence type="ECO:0000313" key="3">
    <source>
        <dbReference type="Proteomes" id="UP000299102"/>
    </source>
</evidence>
<comment type="caution">
    <text evidence="2">The sequence shown here is derived from an EMBL/GenBank/DDBJ whole genome shotgun (WGS) entry which is preliminary data.</text>
</comment>
<dbReference type="Proteomes" id="UP000299102">
    <property type="component" value="Unassembled WGS sequence"/>
</dbReference>
<evidence type="ECO:0000256" key="1">
    <source>
        <dbReference type="SAM" id="MobiDB-lite"/>
    </source>
</evidence>
<sequence>MLLLCLEADEEDSGDLIDCDNASHLSKTDKLEKRTVTLGDIEPVPESSPTTAPPPPPTACSEINSASPRNTDSNMSESTLADAIVLAIKTASKETSKIVNEPSKTLADLPSFCGNVSEWIAFRSVYNDTSGLFSNVQNVARIRKALSGEARETCEALIYTETDPLQIMQVLERRFGRPDAIIKQELNKLRRMTPMNGGMGNISSFANKVNNCVAAIRTLNKLSYLSAPEMTDEIVDKFNDILKFKWCEYKDSQNSDEPELVMLSTFLNKIADQCSASMPIEKGGSRNSRPTPERRPRRTNAINTMKLRMCFRCLRAVTCKPRAEESPVRYVEADIIGYSTKSGPREGHEGSAQTTAVVTEHTAISVNNVNTMRAYLKIVPVELYGPEGSMKVHALLDEGSTVTLIDEQVANRIGAKGRRETLRVSSVGGNEITDEKSRVIRVKIKGLFSRNLKLMTAQTIRNLKLAPQRVERATVATCSHLTDIAENLIYDAAAPLSRPINTVHHLRPSDASDIELNDIVKRHFEIESLGVAPRKPSHDPERALVLLDSNSVRLPSGQFETCLLWKASAESIYIRTLVVPASFRRHASAEEVRLVFDAAARTNGKCLNDALLTGPDLIRSLLGVLVRFRQGRVAVSADIKEMFLRVKIREEDRDSLRFLWRNNMNENPQEYRMTSLIFGAASSPCTAIYIKIATPQNLNLSTRRRAKRYD</sequence>
<feature type="compositionally biased region" description="Polar residues" evidence="1">
    <location>
        <begin position="63"/>
        <end position="76"/>
    </location>
</feature>
<dbReference type="InterPro" id="IPR021109">
    <property type="entry name" value="Peptidase_aspartic_dom_sf"/>
</dbReference>
<dbReference type="OrthoDB" id="6363640at2759"/>
<dbReference type="PANTHER" id="PTHR47331:SF5">
    <property type="entry name" value="RIBONUCLEASE H"/>
    <property type="match status" value="1"/>
</dbReference>
<gene>
    <name evidence="2" type="ORF">EVAR_98673_1</name>
</gene>
<name>A0A4C1XZ82_EUMVA</name>
<protein>
    <recommendedName>
        <fullName evidence="4">Peptidase A2 domain-containing protein</fullName>
    </recommendedName>
</protein>
<dbReference type="SUPFAM" id="SSF56672">
    <property type="entry name" value="DNA/RNA polymerases"/>
    <property type="match status" value="1"/>
</dbReference>
<dbReference type="InterPro" id="IPR005312">
    <property type="entry name" value="DUF1759"/>
</dbReference>
<dbReference type="Pfam" id="PF03564">
    <property type="entry name" value="DUF1759"/>
    <property type="match status" value="1"/>
</dbReference>
<dbReference type="EMBL" id="BGZK01000987">
    <property type="protein sequence ID" value="GBP67619.1"/>
    <property type="molecule type" value="Genomic_DNA"/>
</dbReference>
<dbReference type="SUPFAM" id="SSF50630">
    <property type="entry name" value="Acid proteases"/>
    <property type="match status" value="1"/>
</dbReference>
<feature type="region of interest" description="Disordered" evidence="1">
    <location>
        <begin position="278"/>
        <end position="299"/>
    </location>
</feature>
<reference evidence="2 3" key="1">
    <citation type="journal article" date="2019" name="Commun. Biol.">
        <title>The bagworm genome reveals a unique fibroin gene that provides high tensile strength.</title>
        <authorList>
            <person name="Kono N."/>
            <person name="Nakamura H."/>
            <person name="Ohtoshi R."/>
            <person name="Tomita M."/>
            <person name="Numata K."/>
            <person name="Arakawa K."/>
        </authorList>
    </citation>
    <scope>NUCLEOTIDE SEQUENCE [LARGE SCALE GENOMIC DNA]</scope>
</reference>
<evidence type="ECO:0008006" key="4">
    <source>
        <dbReference type="Google" id="ProtNLM"/>
    </source>
</evidence>
<dbReference type="GO" id="GO:0071897">
    <property type="term" value="P:DNA biosynthetic process"/>
    <property type="evidence" value="ECO:0007669"/>
    <property type="project" value="UniProtKB-ARBA"/>
</dbReference>
<keyword evidence="3" id="KW-1185">Reference proteome</keyword>
<proteinExistence type="predicted"/>
<evidence type="ECO:0000313" key="2">
    <source>
        <dbReference type="EMBL" id="GBP67619.1"/>
    </source>
</evidence>
<feature type="region of interest" description="Disordered" evidence="1">
    <location>
        <begin position="38"/>
        <end position="76"/>
    </location>
</feature>
<dbReference type="Pfam" id="PF13650">
    <property type="entry name" value="Asp_protease_2"/>
    <property type="match status" value="1"/>
</dbReference>
<accession>A0A4C1XZ82</accession>